<reference evidence="2" key="1">
    <citation type="journal article" date="2022" name="bioRxiv">
        <title>Sequencing and chromosome-scale assembly of the giantPleurodeles waltlgenome.</title>
        <authorList>
            <person name="Brown T."/>
            <person name="Elewa A."/>
            <person name="Iarovenko S."/>
            <person name="Subramanian E."/>
            <person name="Araus A.J."/>
            <person name="Petzold A."/>
            <person name="Susuki M."/>
            <person name="Suzuki K.-i.T."/>
            <person name="Hayashi T."/>
            <person name="Toyoda A."/>
            <person name="Oliveira C."/>
            <person name="Osipova E."/>
            <person name="Leigh N.D."/>
            <person name="Simon A."/>
            <person name="Yun M.H."/>
        </authorList>
    </citation>
    <scope>NUCLEOTIDE SEQUENCE</scope>
    <source>
        <strain evidence="2">20211129_DDA</strain>
        <tissue evidence="2">Liver</tissue>
    </source>
</reference>
<gene>
    <name evidence="2" type="ORF">NDU88_004195</name>
</gene>
<feature type="compositionally biased region" description="Basic and acidic residues" evidence="1">
    <location>
        <begin position="30"/>
        <end position="52"/>
    </location>
</feature>
<protein>
    <submittedName>
        <fullName evidence="2">Uncharacterized protein</fullName>
    </submittedName>
</protein>
<proteinExistence type="predicted"/>
<accession>A0AAV7QDU5</accession>
<evidence type="ECO:0000313" key="3">
    <source>
        <dbReference type="Proteomes" id="UP001066276"/>
    </source>
</evidence>
<sequence>MIQKGQSRTELSEDRERAGDRLQQVQLGGKRSEQHNETGAKHGRDQIRRDRALNQGKIYCGNGNMH</sequence>
<keyword evidence="3" id="KW-1185">Reference proteome</keyword>
<evidence type="ECO:0000256" key="1">
    <source>
        <dbReference type="SAM" id="MobiDB-lite"/>
    </source>
</evidence>
<feature type="compositionally biased region" description="Basic and acidic residues" evidence="1">
    <location>
        <begin position="10"/>
        <end position="20"/>
    </location>
</feature>
<organism evidence="2 3">
    <name type="scientific">Pleurodeles waltl</name>
    <name type="common">Iberian ribbed newt</name>
    <dbReference type="NCBI Taxonomy" id="8319"/>
    <lineage>
        <taxon>Eukaryota</taxon>
        <taxon>Metazoa</taxon>
        <taxon>Chordata</taxon>
        <taxon>Craniata</taxon>
        <taxon>Vertebrata</taxon>
        <taxon>Euteleostomi</taxon>
        <taxon>Amphibia</taxon>
        <taxon>Batrachia</taxon>
        <taxon>Caudata</taxon>
        <taxon>Salamandroidea</taxon>
        <taxon>Salamandridae</taxon>
        <taxon>Pleurodelinae</taxon>
        <taxon>Pleurodeles</taxon>
    </lineage>
</organism>
<evidence type="ECO:0000313" key="2">
    <source>
        <dbReference type="EMBL" id="KAJ1137799.1"/>
    </source>
</evidence>
<name>A0AAV7QDU5_PLEWA</name>
<dbReference type="EMBL" id="JANPWB010000010">
    <property type="protein sequence ID" value="KAJ1137799.1"/>
    <property type="molecule type" value="Genomic_DNA"/>
</dbReference>
<dbReference type="Proteomes" id="UP001066276">
    <property type="component" value="Chromosome 6"/>
</dbReference>
<comment type="caution">
    <text evidence="2">The sequence shown here is derived from an EMBL/GenBank/DDBJ whole genome shotgun (WGS) entry which is preliminary data.</text>
</comment>
<dbReference type="AlphaFoldDB" id="A0AAV7QDU5"/>
<feature type="region of interest" description="Disordered" evidence="1">
    <location>
        <begin position="1"/>
        <end position="66"/>
    </location>
</feature>